<feature type="chain" id="PRO_5002095557" evidence="1">
    <location>
        <begin position="28"/>
        <end position="245"/>
    </location>
</feature>
<dbReference type="AlphaFoldDB" id="A0A0B2VQZ1"/>
<evidence type="ECO:0000256" key="1">
    <source>
        <dbReference type="SAM" id="SignalP"/>
    </source>
</evidence>
<evidence type="ECO:0000313" key="4">
    <source>
        <dbReference type="Proteomes" id="UP000031036"/>
    </source>
</evidence>
<feature type="signal peptide" evidence="1">
    <location>
        <begin position="1"/>
        <end position="27"/>
    </location>
</feature>
<dbReference type="InterPro" id="IPR036465">
    <property type="entry name" value="vWFA_dom_sf"/>
</dbReference>
<evidence type="ECO:0000259" key="2">
    <source>
        <dbReference type="PROSITE" id="PS50234"/>
    </source>
</evidence>
<sequence length="245" mass="26898">MELAKRFGNVIVMWRLILLIYVNATFACEWPTVDALFVVDSTLGVTVFNFELIKKLLLSVVNDMQVSSSQTRVGFAKFTPKAILEFSLISGINKEELKRRINMASYEPCIESETGCFPIATINSIAKAALHVTSGNRASVPDAMIIISSTAYRIPELGVGETLMKPTSPVFVFYVSVGKLDEISSDSVKYASSATTIKFSAIGYDALQKLTEPLCMAANDFIKDAQFFPLCVRVSFTSVKDTVIS</sequence>
<dbReference type="PROSITE" id="PS51257">
    <property type="entry name" value="PROKAR_LIPOPROTEIN"/>
    <property type="match status" value="1"/>
</dbReference>
<keyword evidence="1" id="KW-0732">Signal</keyword>
<dbReference type="OrthoDB" id="10256829at2759"/>
<dbReference type="PANTHER" id="PTHR24020">
    <property type="entry name" value="COLLAGEN ALPHA"/>
    <property type="match status" value="1"/>
</dbReference>
<organism evidence="3 4">
    <name type="scientific">Toxocara canis</name>
    <name type="common">Canine roundworm</name>
    <dbReference type="NCBI Taxonomy" id="6265"/>
    <lineage>
        <taxon>Eukaryota</taxon>
        <taxon>Metazoa</taxon>
        <taxon>Ecdysozoa</taxon>
        <taxon>Nematoda</taxon>
        <taxon>Chromadorea</taxon>
        <taxon>Rhabditida</taxon>
        <taxon>Spirurina</taxon>
        <taxon>Ascaridomorpha</taxon>
        <taxon>Ascaridoidea</taxon>
        <taxon>Toxocaridae</taxon>
        <taxon>Toxocara</taxon>
    </lineage>
</organism>
<reference evidence="3 4" key="1">
    <citation type="submission" date="2014-11" db="EMBL/GenBank/DDBJ databases">
        <title>Genetic blueprint of the zoonotic pathogen Toxocara canis.</title>
        <authorList>
            <person name="Zhu X.-Q."/>
            <person name="Korhonen P.K."/>
            <person name="Cai H."/>
            <person name="Young N.D."/>
            <person name="Nejsum P."/>
            <person name="von Samson-Himmelstjerna G."/>
            <person name="Boag P.R."/>
            <person name="Tan P."/>
            <person name="Li Q."/>
            <person name="Min J."/>
            <person name="Yang Y."/>
            <person name="Wang X."/>
            <person name="Fang X."/>
            <person name="Hall R.S."/>
            <person name="Hofmann A."/>
            <person name="Sternberg P.W."/>
            <person name="Jex A.R."/>
            <person name="Gasser R.B."/>
        </authorList>
    </citation>
    <scope>NUCLEOTIDE SEQUENCE [LARGE SCALE GENOMIC DNA]</scope>
    <source>
        <strain evidence="3">PN_DK_2014</strain>
    </source>
</reference>
<gene>
    <name evidence="3" type="primary">MATN1</name>
    <name evidence="3" type="ORF">Tcan_16753</name>
</gene>
<dbReference type="Gene3D" id="3.40.50.410">
    <property type="entry name" value="von Willebrand factor, type A domain"/>
    <property type="match status" value="1"/>
</dbReference>
<feature type="domain" description="VWFA" evidence="2">
    <location>
        <begin position="34"/>
        <end position="214"/>
    </location>
</feature>
<dbReference type="PROSITE" id="PS50234">
    <property type="entry name" value="VWFA"/>
    <property type="match status" value="1"/>
</dbReference>
<dbReference type="SUPFAM" id="SSF53300">
    <property type="entry name" value="vWA-like"/>
    <property type="match status" value="1"/>
</dbReference>
<dbReference type="InterPro" id="IPR050525">
    <property type="entry name" value="ECM_Assembly_Org"/>
</dbReference>
<dbReference type="Pfam" id="PF00092">
    <property type="entry name" value="VWA"/>
    <property type="match status" value="1"/>
</dbReference>
<comment type="caution">
    <text evidence="3">The sequence shown here is derived from an EMBL/GenBank/DDBJ whole genome shotgun (WGS) entry which is preliminary data.</text>
</comment>
<accession>A0A0B2VQZ1</accession>
<dbReference type="STRING" id="6265.A0A0B2VQZ1"/>
<dbReference type="EMBL" id="JPKZ01000683">
    <property type="protein sequence ID" value="KHN85971.1"/>
    <property type="molecule type" value="Genomic_DNA"/>
</dbReference>
<dbReference type="PANTHER" id="PTHR24020:SF87">
    <property type="entry name" value="COLLAGEN ALPHA-1(VI) CHAIN-LIKE"/>
    <property type="match status" value="1"/>
</dbReference>
<name>A0A0B2VQZ1_TOXCA</name>
<evidence type="ECO:0000313" key="3">
    <source>
        <dbReference type="EMBL" id="KHN85971.1"/>
    </source>
</evidence>
<dbReference type="InterPro" id="IPR002035">
    <property type="entry name" value="VWF_A"/>
</dbReference>
<protein>
    <submittedName>
        <fullName evidence="3">Cartilage matrix protein</fullName>
    </submittedName>
</protein>
<proteinExistence type="predicted"/>
<dbReference type="Proteomes" id="UP000031036">
    <property type="component" value="Unassembled WGS sequence"/>
</dbReference>
<keyword evidence="4" id="KW-1185">Reference proteome</keyword>